<keyword evidence="6" id="KW-1185">Reference proteome</keyword>
<accession>A0A1J1ACN6</accession>
<dbReference type="Gene3D" id="3.40.630.50">
    <property type="entry name" value="AF0625-like"/>
    <property type="match status" value="1"/>
</dbReference>
<comment type="function">
    <text evidence="4">D-aminoacyl-tRNA deacylase with broad substrate specificity. By recycling D-aminoacyl-tRNA to D-amino acids and free tRNA molecules, this enzyme counteracts the toxicity associated with the formation of D-aminoacyl-tRNA entities in vivo.</text>
</comment>
<evidence type="ECO:0000256" key="2">
    <source>
        <dbReference type="ARBA" id="ARBA00022801"/>
    </source>
</evidence>
<organism evidence="5 6">
    <name type="scientific">Halodesulfurarchaeum formicicum</name>
    <dbReference type="NCBI Taxonomy" id="1873524"/>
    <lineage>
        <taxon>Archaea</taxon>
        <taxon>Methanobacteriati</taxon>
        <taxon>Methanobacteriota</taxon>
        <taxon>Stenosarchaea group</taxon>
        <taxon>Halobacteria</taxon>
        <taxon>Halobacteriales</taxon>
        <taxon>Halobacteriaceae</taxon>
        <taxon>Halodesulfurarchaeum</taxon>
    </lineage>
</organism>
<evidence type="ECO:0000313" key="5">
    <source>
        <dbReference type="EMBL" id="APE95910.1"/>
    </source>
</evidence>
<comment type="cofactor">
    <cofactor evidence="4">
        <name>Zn(2+)</name>
        <dbReference type="ChEBI" id="CHEBI:29105"/>
    </cofactor>
    <text evidence="4">Binds 2 Zn(2+) ions per subunit.</text>
</comment>
<name>A0A1J1ACN6_9EURY</name>
<keyword evidence="1 4" id="KW-0479">Metal-binding</keyword>
<dbReference type="KEGG" id="hhsr:HSR6_1467"/>
<keyword evidence="3 4" id="KW-0862">Zinc</keyword>
<dbReference type="GO" id="GO:0008270">
    <property type="term" value="F:zinc ion binding"/>
    <property type="evidence" value="ECO:0007669"/>
    <property type="project" value="UniProtKB-UniRule"/>
</dbReference>
<dbReference type="PANTHER" id="PTHR34667">
    <property type="entry name" value="D-AMINOACYL-TRNA DEACYLASE"/>
    <property type="match status" value="1"/>
</dbReference>
<protein>
    <recommendedName>
        <fullName evidence="4">D-aminoacyl-tRNA deacylase</fullName>
        <ecNumber evidence="4">3.1.1.96</ecNumber>
    </recommendedName>
</protein>
<reference evidence="6" key="1">
    <citation type="submission" date="2016-08" db="EMBL/GenBank/DDBJ databases">
        <title>Discovery of first anaerobic lithoheterotrophic haloarchae widely represented in hypersaline habitats.</title>
        <authorList>
            <person name="Sorokin D.Y."/>
            <person name="Kublanov I.V."/>
            <person name="Roman P."/>
            <person name="Sinninghe Damste J.S."/>
            <person name="Golyshin P.N."/>
            <person name="Rojo D."/>
            <person name="Ciordia S."/>
            <person name="Mena Md.C."/>
            <person name="Ferrer M."/>
            <person name="Smedile F."/>
            <person name="Messina E."/>
            <person name="La Cono V."/>
            <person name="Yakimov M.M."/>
        </authorList>
    </citation>
    <scope>NUCLEOTIDE SEQUENCE [LARGE SCALE GENOMIC DNA]</scope>
    <source>
        <strain evidence="6">HSR6</strain>
    </source>
</reference>
<dbReference type="GO" id="GO:0019478">
    <property type="term" value="P:D-amino acid catabolic process"/>
    <property type="evidence" value="ECO:0007669"/>
    <property type="project" value="UniProtKB-UniRule"/>
</dbReference>
<gene>
    <name evidence="4" type="primary">dtdA</name>
    <name evidence="5" type="ORF">HSR6_1467</name>
</gene>
<evidence type="ECO:0000313" key="6">
    <source>
        <dbReference type="Proteomes" id="UP000186165"/>
    </source>
</evidence>
<dbReference type="SUPFAM" id="SSF142535">
    <property type="entry name" value="AF0625-like"/>
    <property type="match status" value="1"/>
</dbReference>
<dbReference type="GO" id="GO:0051499">
    <property type="term" value="F:D-aminoacyl-tRNA deacylase activity"/>
    <property type="evidence" value="ECO:0007669"/>
    <property type="project" value="UniProtKB-UniRule"/>
</dbReference>
<sequence length="429" mass="45704">MIGIVCSTADQASVTIAEELLNLVEWTETEPGVYRHGGFELREFDQLHLELDEVAAAFDDPEYVVVASKHSGDSGPLLSAHFTGNFGAAEYGGEPRSVSQPAPGALKHVIRELDNLAPEPYEVAMECTHHGPTEYGAPAMFVELGSGPEQWDDSVGGRAVAEAILSLAGVGPDAERTFVAVGGNHYAPQPTRLLLETDAAIGHVAADWSLEELGDPEANRDLVQALFERSNTSAAVFDGDYPEVAAVVESLGYEIVSETWIRETSGVDPALVERLESRLGAVEEGLRFGERTATEDLDVRSLPSELLDAAAAIDPADTVATVAAHTVAYQSEENGNRVGDRAALPDEAAYDALIDGLVGLLEREFETVKRVDGQVIAEREGFDPALAADHGVPEGPLFGRLAAGESVTVDGETIEPETVSSRETQQFDV</sequence>
<evidence type="ECO:0000256" key="1">
    <source>
        <dbReference type="ARBA" id="ARBA00022723"/>
    </source>
</evidence>
<dbReference type="InterPro" id="IPR007508">
    <property type="entry name" value="DtdA"/>
</dbReference>
<dbReference type="GeneID" id="30417995"/>
<dbReference type="HAMAP" id="MF_00562">
    <property type="entry name" value="Deacylase_DtdA"/>
    <property type="match status" value="1"/>
</dbReference>
<dbReference type="Proteomes" id="UP000186165">
    <property type="component" value="Chromosome"/>
</dbReference>
<dbReference type="Gene3D" id="3.40.50.10700">
    <property type="entry name" value="AF0625-like"/>
    <property type="match status" value="1"/>
</dbReference>
<comment type="subunit">
    <text evidence="4">Monomer.</text>
</comment>
<dbReference type="OrthoDB" id="9863at2157"/>
<dbReference type="AlphaFoldDB" id="A0A1J1ACN6"/>
<dbReference type="EMBL" id="CP016804">
    <property type="protein sequence ID" value="APE95910.1"/>
    <property type="molecule type" value="Genomic_DNA"/>
</dbReference>
<evidence type="ECO:0000256" key="4">
    <source>
        <dbReference type="HAMAP-Rule" id="MF_00562"/>
    </source>
</evidence>
<dbReference type="EC" id="3.1.1.96" evidence="4"/>
<dbReference type="GO" id="GO:0106026">
    <property type="term" value="F:Gly-tRNA(Ala) deacylase activity"/>
    <property type="evidence" value="ECO:0007669"/>
    <property type="project" value="RHEA"/>
</dbReference>
<evidence type="ECO:0000256" key="3">
    <source>
        <dbReference type="ARBA" id="ARBA00022833"/>
    </source>
</evidence>
<comment type="catalytic activity">
    <reaction evidence="4">
        <text>a D-aminoacyl-tRNA + H2O = a tRNA + a D-alpha-amino acid + H(+)</text>
        <dbReference type="Rhea" id="RHEA:13953"/>
        <dbReference type="Rhea" id="RHEA-COMP:10123"/>
        <dbReference type="Rhea" id="RHEA-COMP:10124"/>
        <dbReference type="ChEBI" id="CHEBI:15377"/>
        <dbReference type="ChEBI" id="CHEBI:15378"/>
        <dbReference type="ChEBI" id="CHEBI:59871"/>
        <dbReference type="ChEBI" id="CHEBI:78442"/>
        <dbReference type="ChEBI" id="CHEBI:79333"/>
        <dbReference type="EC" id="3.1.1.96"/>
    </reaction>
</comment>
<dbReference type="RefSeq" id="WP_071933236.1">
    <property type="nucleotide sequence ID" value="NZ_CP016804.1"/>
</dbReference>
<dbReference type="PANTHER" id="PTHR34667:SF1">
    <property type="entry name" value="D-AMINOACYL-TRNA DEACYLASE"/>
    <property type="match status" value="1"/>
</dbReference>
<proteinExistence type="inferred from homology"/>
<comment type="similarity">
    <text evidence="4">Belongs to the DtdA deacylase family.</text>
</comment>
<comment type="catalytic activity">
    <reaction evidence="4">
        <text>glycyl-tRNA(Ala) + H2O = tRNA(Ala) + glycine + H(+)</text>
        <dbReference type="Rhea" id="RHEA:53744"/>
        <dbReference type="Rhea" id="RHEA-COMP:9657"/>
        <dbReference type="Rhea" id="RHEA-COMP:13640"/>
        <dbReference type="ChEBI" id="CHEBI:15377"/>
        <dbReference type="ChEBI" id="CHEBI:15378"/>
        <dbReference type="ChEBI" id="CHEBI:57305"/>
        <dbReference type="ChEBI" id="CHEBI:78442"/>
        <dbReference type="ChEBI" id="CHEBI:78522"/>
        <dbReference type="EC" id="3.1.1.96"/>
    </reaction>
</comment>
<keyword evidence="2 4" id="KW-0378">Hydrolase</keyword>
<dbReference type="InterPro" id="IPR018033">
    <property type="entry name" value="Deacylase_DtdA_archaea"/>
</dbReference>
<dbReference type="Pfam" id="PF04414">
    <property type="entry name" value="tRNA_deacylase"/>
    <property type="match status" value="1"/>
</dbReference>